<keyword evidence="6" id="KW-0547">Nucleotide-binding</keyword>
<dbReference type="InterPro" id="IPR011009">
    <property type="entry name" value="Kinase-like_dom_sf"/>
</dbReference>
<evidence type="ECO:0000256" key="9">
    <source>
        <dbReference type="ARBA" id="ARBA00022842"/>
    </source>
</evidence>
<evidence type="ECO:0000256" key="4">
    <source>
        <dbReference type="ARBA" id="ARBA00022679"/>
    </source>
</evidence>
<keyword evidence="14" id="KW-1185">Reference proteome</keyword>
<dbReference type="InterPro" id="IPR018935">
    <property type="entry name" value="RIO_kinase_CS"/>
</dbReference>
<dbReference type="PROSITE" id="PS00109">
    <property type="entry name" value="PROTEIN_KINASE_TYR"/>
    <property type="match status" value="1"/>
</dbReference>
<dbReference type="GO" id="GO:0004674">
    <property type="term" value="F:protein serine/threonine kinase activity"/>
    <property type="evidence" value="ECO:0007669"/>
    <property type="project" value="UniProtKB-KW"/>
</dbReference>
<dbReference type="CDD" id="cd05145">
    <property type="entry name" value="RIO1_like"/>
    <property type="match status" value="1"/>
</dbReference>
<keyword evidence="9" id="KW-0460">Magnesium</keyword>
<dbReference type="RefSeq" id="WP_012900282.1">
    <property type="nucleotide sequence ID" value="NC_013665.1"/>
</dbReference>
<dbReference type="EMBL" id="AP011532">
    <property type="protein sequence ID" value="BAI61603.1"/>
    <property type="molecule type" value="Genomic_DNA"/>
</dbReference>
<reference evidence="13 14" key="2">
    <citation type="journal article" date="2008" name="Int. J. Syst. Evol. Microbiol.">
        <title>Methanocella paludicola gen. nov., sp. nov., a methane-producing archaeon, the first isolate of the lineage 'Rice Cluster I', and proposal of the new archaeal order Methanocellales ord. nov.</title>
        <authorList>
            <person name="Sakai S."/>
            <person name="Imachi H."/>
            <person name="Hanada S."/>
            <person name="Ohashi A."/>
            <person name="Harada H."/>
            <person name="Kamagata Y."/>
        </authorList>
    </citation>
    <scope>NUCLEOTIDE SEQUENCE [LARGE SCALE GENOMIC DNA]</scope>
    <source>
        <strain evidence="14">DSM 17711 / JCM 13418 / NBRC 101707 / SANAE</strain>
    </source>
</reference>
<evidence type="ECO:0000256" key="8">
    <source>
        <dbReference type="ARBA" id="ARBA00022840"/>
    </source>
</evidence>
<evidence type="ECO:0000256" key="3">
    <source>
        <dbReference type="ARBA" id="ARBA00022527"/>
    </source>
</evidence>
<comment type="catalytic activity">
    <reaction evidence="10">
        <text>L-threonyl-[protein] + ATP = O-phospho-L-threonyl-[protein] + ADP + H(+)</text>
        <dbReference type="Rhea" id="RHEA:46608"/>
        <dbReference type="Rhea" id="RHEA-COMP:11060"/>
        <dbReference type="Rhea" id="RHEA-COMP:11605"/>
        <dbReference type="ChEBI" id="CHEBI:15378"/>
        <dbReference type="ChEBI" id="CHEBI:30013"/>
        <dbReference type="ChEBI" id="CHEBI:30616"/>
        <dbReference type="ChEBI" id="CHEBI:61977"/>
        <dbReference type="ChEBI" id="CHEBI:456216"/>
        <dbReference type="EC" id="2.7.11.1"/>
    </reaction>
</comment>
<dbReference type="InterPro" id="IPR051272">
    <property type="entry name" value="RIO-type_Ser/Thr_kinase"/>
</dbReference>
<name>D1YYT1_METPS</name>
<feature type="domain" description="Protein kinase" evidence="12">
    <location>
        <begin position="52"/>
        <end position="256"/>
    </location>
</feature>
<evidence type="ECO:0000256" key="11">
    <source>
        <dbReference type="ARBA" id="ARBA00048679"/>
    </source>
</evidence>
<comment type="similarity">
    <text evidence="1">Belongs to the protein kinase superfamily. RIO-type Ser/Thr kinase family.</text>
</comment>
<evidence type="ECO:0000256" key="1">
    <source>
        <dbReference type="ARBA" id="ARBA00009196"/>
    </source>
</evidence>
<dbReference type="OrthoDB" id="31344at2157"/>
<organism evidence="13 14">
    <name type="scientific">Methanocella paludicola (strain DSM 17711 / JCM 13418 / NBRC 101707 / SANAE)</name>
    <dbReference type="NCBI Taxonomy" id="304371"/>
    <lineage>
        <taxon>Archaea</taxon>
        <taxon>Methanobacteriati</taxon>
        <taxon>Methanobacteriota</taxon>
        <taxon>Stenosarchaea group</taxon>
        <taxon>Methanomicrobia</taxon>
        <taxon>Methanocellales</taxon>
        <taxon>Methanocellaceae</taxon>
        <taxon>Methanocella</taxon>
    </lineage>
</organism>
<protein>
    <recommendedName>
        <fullName evidence="2">non-specific serine/threonine protein kinase</fullName>
        <ecNumber evidence="2">2.7.11.1</ecNumber>
    </recommendedName>
</protein>
<evidence type="ECO:0000256" key="10">
    <source>
        <dbReference type="ARBA" id="ARBA00047899"/>
    </source>
</evidence>
<dbReference type="GeneID" id="8681474"/>
<dbReference type="GO" id="GO:0046872">
    <property type="term" value="F:metal ion binding"/>
    <property type="evidence" value="ECO:0007669"/>
    <property type="project" value="UniProtKB-KW"/>
</dbReference>
<dbReference type="Gene3D" id="3.30.200.20">
    <property type="entry name" value="Phosphorylase Kinase, domain 1"/>
    <property type="match status" value="1"/>
</dbReference>
<comment type="catalytic activity">
    <reaction evidence="11">
        <text>L-seryl-[protein] + ATP = O-phospho-L-seryl-[protein] + ADP + H(+)</text>
        <dbReference type="Rhea" id="RHEA:17989"/>
        <dbReference type="Rhea" id="RHEA-COMP:9863"/>
        <dbReference type="Rhea" id="RHEA-COMP:11604"/>
        <dbReference type="ChEBI" id="CHEBI:15378"/>
        <dbReference type="ChEBI" id="CHEBI:29999"/>
        <dbReference type="ChEBI" id="CHEBI:30616"/>
        <dbReference type="ChEBI" id="CHEBI:83421"/>
        <dbReference type="ChEBI" id="CHEBI:456216"/>
        <dbReference type="EC" id="2.7.11.1"/>
    </reaction>
</comment>
<dbReference type="PANTHER" id="PTHR45723">
    <property type="entry name" value="SERINE/THREONINE-PROTEIN KINASE RIO1"/>
    <property type="match status" value="1"/>
</dbReference>
<gene>
    <name evidence="13" type="ordered locus">MCP_1531</name>
</gene>
<sequence length="256" mass="29276">MDHDKKMKSIDKRIDEYHFKIKDSSDLKAESGVFDTPTLKTLYTLASKGIITAMGGVVSTGKEADVFHAIGENGKELAIKIYRINTSDFQKMQDYLIGDPRFSNVRGTKKDIVFAWTKKEQRNLERAAEVGVKVPEPMISERNILIMEFIGKDGVSAPRLKDVRLEEPQPIYDTVADYMRLLYQKAKLVHGDLSEYNILLYEERPVIIDMGQAVMLEHPMAREFLARDVKNIVRYFKKSGVKCSEEELSAHILKKD</sequence>
<evidence type="ECO:0000256" key="6">
    <source>
        <dbReference type="ARBA" id="ARBA00022741"/>
    </source>
</evidence>
<evidence type="ECO:0000313" key="14">
    <source>
        <dbReference type="Proteomes" id="UP000001882"/>
    </source>
</evidence>
<reference evidence="14" key="3">
    <citation type="journal article" date="2011" name="PLoS ONE">
        <title>Genome sequence of a mesophilic hydrogenotrophic methanogen Methanocella paludicola, the first cultivated representative of the order Methanocellales.</title>
        <authorList>
            <person name="Sakai S."/>
            <person name="Takaki Y."/>
            <person name="Shimamura S."/>
            <person name="Sekine M."/>
            <person name="Tajima T."/>
            <person name="Kosugi H."/>
            <person name="Ichikawa N."/>
            <person name="Tasumi E."/>
            <person name="Hiraki A.T."/>
            <person name="Shimizu A."/>
            <person name="Kato Y."/>
            <person name="Nishiko R."/>
            <person name="Mori K."/>
            <person name="Fujita N."/>
            <person name="Imachi H."/>
            <person name="Takai K."/>
        </authorList>
    </citation>
    <scope>NUCLEOTIDE SEQUENCE [LARGE SCALE GENOMIC DNA]</scope>
    <source>
        <strain evidence="14">DSM 17711 / JCM 13418 / NBRC 101707 / SANAE</strain>
    </source>
</reference>
<dbReference type="GO" id="GO:0005524">
    <property type="term" value="F:ATP binding"/>
    <property type="evidence" value="ECO:0007669"/>
    <property type="project" value="UniProtKB-KW"/>
</dbReference>
<dbReference type="KEGG" id="mpd:MCP_1531"/>
<keyword evidence="8" id="KW-0067">ATP-binding</keyword>
<dbReference type="eggNOG" id="arCOG01180">
    <property type="taxonomic scope" value="Archaea"/>
</dbReference>
<dbReference type="FunCoup" id="D1YYT1">
    <property type="interactions" value="12"/>
</dbReference>
<reference evidence="13 14" key="1">
    <citation type="journal article" date="2007" name="Appl. Environ. Microbiol.">
        <title>Isolation of key methanogens for global methane emission from rice paddy fields: a novel isolate affiliated with the clone cluster rice cluster I.</title>
        <authorList>
            <person name="Sakai S."/>
            <person name="Imachi H."/>
            <person name="Sekiguchi Y."/>
            <person name="Ohashi A."/>
            <person name="Harada H."/>
            <person name="Kamagata Y."/>
        </authorList>
    </citation>
    <scope>NUCLEOTIDE SEQUENCE [LARGE SCALE GENOMIC DNA]</scope>
    <source>
        <strain evidence="14">DSM 17711 / JCM 13418 / NBRC 101707 / SANAE</strain>
    </source>
</reference>
<dbReference type="PROSITE" id="PS01245">
    <property type="entry name" value="RIO1"/>
    <property type="match status" value="1"/>
</dbReference>
<evidence type="ECO:0000256" key="7">
    <source>
        <dbReference type="ARBA" id="ARBA00022777"/>
    </source>
</evidence>
<keyword evidence="7 13" id="KW-0418">Kinase</keyword>
<keyword evidence="4" id="KW-0808">Transferase</keyword>
<dbReference type="InterPro" id="IPR000719">
    <property type="entry name" value="Prot_kinase_dom"/>
</dbReference>
<dbReference type="InterPro" id="IPR008266">
    <property type="entry name" value="Tyr_kinase_AS"/>
</dbReference>
<dbReference type="PATRIC" id="fig|304371.9.peg.1567"/>
<keyword evidence="5" id="KW-0479">Metal-binding</keyword>
<dbReference type="AlphaFoldDB" id="D1YYT1"/>
<dbReference type="Proteomes" id="UP000001882">
    <property type="component" value="Chromosome"/>
</dbReference>
<evidence type="ECO:0000259" key="12">
    <source>
        <dbReference type="PROSITE" id="PS50011"/>
    </source>
</evidence>
<dbReference type="EC" id="2.7.11.1" evidence="2"/>
<dbReference type="InParanoid" id="D1YYT1"/>
<dbReference type="InterPro" id="IPR018934">
    <property type="entry name" value="RIO_dom"/>
</dbReference>
<dbReference type="Pfam" id="PF01163">
    <property type="entry name" value="RIO1"/>
    <property type="match status" value="1"/>
</dbReference>
<dbReference type="PROSITE" id="PS50011">
    <property type="entry name" value="PROTEIN_KINASE_DOM"/>
    <property type="match status" value="1"/>
</dbReference>
<evidence type="ECO:0000256" key="5">
    <source>
        <dbReference type="ARBA" id="ARBA00022723"/>
    </source>
</evidence>
<dbReference type="SMART" id="SM00090">
    <property type="entry name" value="RIO"/>
    <property type="match status" value="1"/>
</dbReference>
<dbReference type="SUPFAM" id="SSF56112">
    <property type="entry name" value="Protein kinase-like (PK-like)"/>
    <property type="match status" value="1"/>
</dbReference>
<evidence type="ECO:0000256" key="2">
    <source>
        <dbReference type="ARBA" id="ARBA00012513"/>
    </source>
</evidence>
<proteinExistence type="inferred from homology"/>
<accession>D1YYT1</accession>
<dbReference type="InterPro" id="IPR000687">
    <property type="entry name" value="RIO_kinase"/>
</dbReference>
<evidence type="ECO:0000313" key="13">
    <source>
        <dbReference type="EMBL" id="BAI61603.1"/>
    </source>
</evidence>
<dbReference type="Gene3D" id="1.10.510.10">
    <property type="entry name" value="Transferase(Phosphotransferase) domain 1"/>
    <property type="match status" value="1"/>
</dbReference>
<keyword evidence="3" id="KW-0723">Serine/threonine-protein kinase</keyword>
<dbReference type="STRING" id="304371.MCP_1531"/>